<evidence type="ECO:0000256" key="1">
    <source>
        <dbReference type="SAM" id="MobiDB-lite"/>
    </source>
</evidence>
<name>A0AAP0F4N8_9MAGN</name>
<feature type="compositionally biased region" description="Acidic residues" evidence="1">
    <location>
        <begin position="22"/>
        <end position="35"/>
    </location>
</feature>
<evidence type="ECO:0000313" key="2">
    <source>
        <dbReference type="EMBL" id="KAK9105235.1"/>
    </source>
</evidence>
<sequence>MKIIGKGLLYAIVEIDVEDDINEENEYEDEEDDQSESNREVRRKKHKHRLWVGALDVLVHHVLLVEQILLREQQTFSYTTFISSESENNRDCW</sequence>
<accession>A0AAP0F4N8</accession>
<reference evidence="2 3" key="1">
    <citation type="submission" date="2024-01" db="EMBL/GenBank/DDBJ databases">
        <title>Genome assemblies of Stephania.</title>
        <authorList>
            <person name="Yang L."/>
        </authorList>
    </citation>
    <scope>NUCLEOTIDE SEQUENCE [LARGE SCALE GENOMIC DNA]</scope>
    <source>
        <strain evidence="2">JXDWG</strain>
        <tissue evidence="2">Leaf</tissue>
    </source>
</reference>
<organism evidence="2 3">
    <name type="scientific">Stephania cephalantha</name>
    <dbReference type="NCBI Taxonomy" id="152367"/>
    <lineage>
        <taxon>Eukaryota</taxon>
        <taxon>Viridiplantae</taxon>
        <taxon>Streptophyta</taxon>
        <taxon>Embryophyta</taxon>
        <taxon>Tracheophyta</taxon>
        <taxon>Spermatophyta</taxon>
        <taxon>Magnoliopsida</taxon>
        <taxon>Ranunculales</taxon>
        <taxon>Menispermaceae</taxon>
        <taxon>Menispermoideae</taxon>
        <taxon>Cissampelideae</taxon>
        <taxon>Stephania</taxon>
    </lineage>
</organism>
<gene>
    <name evidence="2" type="ORF">Scep_022079</name>
</gene>
<evidence type="ECO:0000313" key="3">
    <source>
        <dbReference type="Proteomes" id="UP001419268"/>
    </source>
</evidence>
<dbReference type="EMBL" id="JBBNAG010000009">
    <property type="protein sequence ID" value="KAK9105235.1"/>
    <property type="molecule type" value="Genomic_DNA"/>
</dbReference>
<proteinExistence type="predicted"/>
<dbReference type="Proteomes" id="UP001419268">
    <property type="component" value="Unassembled WGS sequence"/>
</dbReference>
<comment type="caution">
    <text evidence="2">The sequence shown here is derived from an EMBL/GenBank/DDBJ whole genome shotgun (WGS) entry which is preliminary data.</text>
</comment>
<protein>
    <submittedName>
        <fullName evidence="2">Uncharacterized protein</fullName>
    </submittedName>
</protein>
<dbReference type="AlphaFoldDB" id="A0AAP0F4N8"/>
<feature type="region of interest" description="Disordered" evidence="1">
    <location>
        <begin position="22"/>
        <end position="43"/>
    </location>
</feature>
<keyword evidence="3" id="KW-1185">Reference proteome</keyword>